<evidence type="ECO:0000313" key="10">
    <source>
        <dbReference type="EMBL" id="CAG9533110.1"/>
    </source>
</evidence>
<evidence type="ECO:0000259" key="9">
    <source>
        <dbReference type="PROSITE" id="PS50259"/>
    </source>
</evidence>
<keyword evidence="3 8" id="KW-1133">Transmembrane helix</keyword>
<evidence type="ECO:0000256" key="8">
    <source>
        <dbReference type="SAM" id="Phobius"/>
    </source>
</evidence>
<feature type="region of interest" description="Disordered" evidence="7">
    <location>
        <begin position="911"/>
        <end position="931"/>
    </location>
</feature>
<dbReference type="Gene3D" id="3.40.50.2300">
    <property type="match status" value="2"/>
</dbReference>
<evidence type="ECO:0000256" key="2">
    <source>
        <dbReference type="ARBA" id="ARBA00022692"/>
    </source>
</evidence>
<dbReference type="AlphaFoldDB" id="A0A8J2M1D0"/>
<dbReference type="PRINTS" id="PR00248">
    <property type="entry name" value="GPCRMGR"/>
</dbReference>
<keyword evidence="11" id="KW-1185">Reference proteome</keyword>
<dbReference type="PROSITE" id="PS50259">
    <property type="entry name" value="G_PROTEIN_RECEP_F3_4"/>
    <property type="match status" value="1"/>
</dbReference>
<evidence type="ECO:0000256" key="7">
    <source>
        <dbReference type="SAM" id="MobiDB-lite"/>
    </source>
</evidence>
<sequence>MEYETGINPRFAMTTPQSKKIHSTCAPYRPYCGQCAYTIKIDQKRFYLPNPRPHHLYIIGLFDFHGGRTCQSYRNSDISLPLAFLYTLATFSQRYPQISLLRNLDIGTVLVDSCSSRRKAIETVILAENHCFTIEQGGQNITVVPRSVFGYASALSGRVGETLKGLFVSGDNLLVSLDADHDTALDTISAVPSKKKEILALLKLLKRFSWEYISIVVSDQDDSSLDTCRQFEKLAAENGVCIAEVKAVHGEEVDPTTTANVTILFTSASDAATYFTAKLRTESLYPHIHIVSGDAHDFYLYDPSNVARFVGTLSLQPKDVMYDEFRAWLGSITPLSLPEKWYWEYIENRWQCALSEANRNFYEGKICVGDELLDLPSLGRMTKSGYFVRGLERFLFALDAVYKRLCPEQTGVCDEFYMKGRKQISKILKKAQIAHDFVIYEFVPDEQGSHIYRSIGNYSDKSGFKFSEQYKYFGIHGHVSDETSQPKIISRCISPLCKCFLHVNSLKMQSSVADEFGAPAGSYIRRVPTNDAFQRRQFPSILDRLTTGQWRLQTWNYALATIITVMLIGALGVLCLAIIKLYFRVIKGNQSLGLSLLMGVIVLYITGYVFVFESTDTICRLRIVLHPLGYSFCFGVMIAKATQLKNAESLGFSDAVHISYWNYWLLLLFIMGVQIALSSKWLTEEFASVIVLDNGQPRLVCKYGNDEFLLSQAYVIILLLLALCLNSTNKNIKRNHKETKWLFISSLSCTILWVIWMMVYFLIPSPYKDTVVVLELLLCASVLLGFIFGPKIYIMLSYEPVVVEVRPQNMIKDSVFDNDLFEKEENSKRTSLSSNSLESRKSYTHLSCSVVDCKNSPACTRTDYSDEDQIPIFRTIMRKKNRLGRSHSEDRRRSFGRIIQQTVTPKILFSNEKKGNEVDQHRAVSDSTDNH</sequence>
<comment type="caution">
    <text evidence="10">The sequence shown here is derived from an EMBL/GenBank/DDBJ whole genome shotgun (WGS) entry which is preliminary data.</text>
</comment>
<dbReference type="InterPro" id="IPR001828">
    <property type="entry name" value="ANF_lig-bd_rcpt"/>
</dbReference>
<feature type="transmembrane region" description="Helical" evidence="8">
    <location>
        <begin position="660"/>
        <end position="677"/>
    </location>
</feature>
<feature type="transmembrane region" description="Helical" evidence="8">
    <location>
        <begin position="741"/>
        <end position="763"/>
    </location>
</feature>
<dbReference type="InterPro" id="IPR017978">
    <property type="entry name" value="GPCR_3_C"/>
</dbReference>
<keyword evidence="6" id="KW-0325">Glycoprotein</keyword>
<proteinExistence type="predicted"/>
<dbReference type="InterPro" id="IPR028082">
    <property type="entry name" value="Peripla_BP_I"/>
</dbReference>
<feature type="transmembrane region" description="Helical" evidence="8">
    <location>
        <begin position="555"/>
        <end position="579"/>
    </location>
</feature>
<evidence type="ECO:0000256" key="3">
    <source>
        <dbReference type="ARBA" id="ARBA00022989"/>
    </source>
</evidence>
<keyword evidence="5" id="KW-0675">Receptor</keyword>
<protein>
    <recommendedName>
        <fullName evidence="9">G-protein coupled receptors family 3 profile domain-containing protein</fullName>
    </recommendedName>
</protein>
<dbReference type="OrthoDB" id="9880600at2759"/>
<gene>
    <name evidence="10" type="ORF">CJOHNSTONI_LOCUS3365</name>
</gene>
<feature type="domain" description="G-protein coupled receptors family 3 profile" evidence="9">
    <location>
        <begin position="585"/>
        <end position="796"/>
    </location>
</feature>
<evidence type="ECO:0000256" key="6">
    <source>
        <dbReference type="ARBA" id="ARBA00023180"/>
    </source>
</evidence>
<dbReference type="Pfam" id="PF01094">
    <property type="entry name" value="ANF_receptor"/>
    <property type="match status" value="1"/>
</dbReference>
<feature type="transmembrane region" description="Helical" evidence="8">
    <location>
        <begin position="623"/>
        <end position="639"/>
    </location>
</feature>
<feature type="transmembrane region" description="Helical" evidence="8">
    <location>
        <begin position="591"/>
        <end position="611"/>
    </location>
</feature>
<comment type="subcellular location">
    <subcellularLocation>
        <location evidence="1">Membrane</location>
        <topology evidence="1">Multi-pass membrane protein</topology>
    </subcellularLocation>
</comment>
<feature type="transmembrane region" description="Helical" evidence="8">
    <location>
        <begin position="708"/>
        <end position="729"/>
    </location>
</feature>
<feature type="transmembrane region" description="Helical" evidence="8">
    <location>
        <begin position="769"/>
        <end position="788"/>
    </location>
</feature>
<dbReference type="InterPro" id="IPR000337">
    <property type="entry name" value="GPCR_3"/>
</dbReference>
<keyword evidence="2 8" id="KW-0812">Transmembrane</keyword>
<evidence type="ECO:0000256" key="5">
    <source>
        <dbReference type="ARBA" id="ARBA00023170"/>
    </source>
</evidence>
<keyword evidence="4 8" id="KW-0472">Membrane</keyword>
<name>A0A8J2M1D0_9BILA</name>
<dbReference type="GO" id="GO:0016020">
    <property type="term" value="C:membrane"/>
    <property type="evidence" value="ECO:0007669"/>
    <property type="project" value="UniProtKB-SubCell"/>
</dbReference>
<dbReference type="InterPro" id="IPR050726">
    <property type="entry name" value="mGluR"/>
</dbReference>
<dbReference type="Proteomes" id="UP000746747">
    <property type="component" value="Unassembled WGS sequence"/>
</dbReference>
<dbReference type="Pfam" id="PF00003">
    <property type="entry name" value="7tm_3"/>
    <property type="match status" value="1"/>
</dbReference>
<dbReference type="GO" id="GO:0004930">
    <property type="term" value="F:G protein-coupled receptor activity"/>
    <property type="evidence" value="ECO:0007669"/>
    <property type="project" value="InterPro"/>
</dbReference>
<evidence type="ECO:0000313" key="11">
    <source>
        <dbReference type="Proteomes" id="UP000746747"/>
    </source>
</evidence>
<dbReference type="CDD" id="cd13953">
    <property type="entry name" value="7tm_classC_mGluR-like"/>
    <property type="match status" value="1"/>
</dbReference>
<dbReference type="SUPFAM" id="SSF53822">
    <property type="entry name" value="Periplasmic binding protein-like I"/>
    <property type="match status" value="1"/>
</dbReference>
<evidence type="ECO:0000256" key="4">
    <source>
        <dbReference type="ARBA" id="ARBA00023136"/>
    </source>
</evidence>
<reference evidence="10" key="1">
    <citation type="submission" date="2021-09" db="EMBL/GenBank/DDBJ databases">
        <authorList>
            <consortium name="Pathogen Informatics"/>
        </authorList>
    </citation>
    <scope>NUCLEOTIDE SEQUENCE</scope>
</reference>
<accession>A0A8J2M1D0</accession>
<evidence type="ECO:0000256" key="1">
    <source>
        <dbReference type="ARBA" id="ARBA00004141"/>
    </source>
</evidence>
<dbReference type="PANTHER" id="PTHR24060">
    <property type="entry name" value="METABOTROPIC GLUTAMATE RECEPTOR"/>
    <property type="match status" value="1"/>
</dbReference>
<dbReference type="EMBL" id="CAKAEH010001194">
    <property type="protein sequence ID" value="CAG9533110.1"/>
    <property type="molecule type" value="Genomic_DNA"/>
</dbReference>
<organism evidence="10 11">
    <name type="scientific">Cercopithifilaria johnstoni</name>
    <dbReference type="NCBI Taxonomy" id="2874296"/>
    <lineage>
        <taxon>Eukaryota</taxon>
        <taxon>Metazoa</taxon>
        <taxon>Ecdysozoa</taxon>
        <taxon>Nematoda</taxon>
        <taxon>Chromadorea</taxon>
        <taxon>Rhabditida</taxon>
        <taxon>Spirurina</taxon>
        <taxon>Spiruromorpha</taxon>
        <taxon>Filarioidea</taxon>
        <taxon>Onchocercidae</taxon>
        <taxon>Cercopithifilaria</taxon>
    </lineage>
</organism>